<evidence type="ECO:0000256" key="6">
    <source>
        <dbReference type="ARBA" id="ARBA00022729"/>
    </source>
</evidence>
<evidence type="ECO:0000259" key="12">
    <source>
        <dbReference type="Pfam" id="PF13609"/>
    </source>
</evidence>
<dbReference type="InterPro" id="IPR050298">
    <property type="entry name" value="Gram-neg_bact_OMP"/>
</dbReference>
<keyword evidence="3" id="KW-0813">Transport</keyword>
<gene>
    <name evidence="13" type="ORF">EV675_0661</name>
</gene>
<evidence type="ECO:0000256" key="11">
    <source>
        <dbReference type="SAM" id="SignalP"/>
    </source>
</evidence>
<dbReference type="AlphaFoldDB" id="A0A4Q7NI21"/>
<evidence type="ECO:0000256" key="2">
    <source>
        <dbReference type="ARBA" id="ARBA00011233"/>
    </source>
</evidence>
<dbReference type="PANTHER" id="PTHR34501">
    <property type="entry name" value="PROTEIN YDDL-RELATED"/>
    <property type="match status" value="1"/>
</dbReference>
<keyword evidence="6 11" id="KW-0732">Signal</keyword>
<feature type="signal peptide" evidence="11">
    <location>
        <begin position="1"/>
        <end position="20"/>
    </location>
</feature>
<dbReference type="CDD" id="cd00342">
    <property type="entry name" value="gram_neg_porins"/>
    <property type="match status" value="1"/>
</dbReference>
<sequence length="360" mass="37453">MKSARLLLPLALTCATPAVAQTTTTLYGIIDAGVNYLSNYGGKGSWSMDTGLLSPNLFGLRGSEALGNDMKAVFTLEGQFAADNGASVGPLFGRQAYVGLSSQSWGTLTLGKQYDFSFDMLGPGRYGPSFPMIGLYNLRLGPFGGLGVPGMPGGAMDFDGVAGAKRVDNSVKFTSANYGGLTFGALYGFGEQPGSMGQGRTYSAGLSYARGPFALTAAITDARNAAINNGNDGIRTWGLGGRYQLGGAVLNALYTNTRNTFTGGSVQVAQVGTTLPVAASTTLLLDYQYQWANATLNKVHAHQASATLGYALSKRTDAYAALVYQRAGGAPGATAWIAGMNGPSDGKTQTLVRVGMRHMF</sequence>
<feature type="domain" description="Porin" evidence="12">
    <location>
        <begin position="12"/>
        <end position="327"/>
    </location>
</feature>
<keyword evidence="10" id="KW-0998">Cell outer membrane</keyword>
<proteinExistence type="predicted"/>
<comment type="subcellular location">
    <subcellularLocation>
        <location evidence="1">Cell outer membrane</location>
        <topology evidence="1">Multi-pass membrane protein</topology>
    </subcellularLocation>
</comment>
<evidence type="ECO:0000313" key="13">
    <source>
        <dbReference type="EMBL" id="RZS84644.1"/>
    </source>
</evidence>
<feature type="chain" id="PRO_5020749711" evidence="11">
    <location>
        <begin position="21"/>
        <end position="360"/>
    </location>
</feature>
<dbReference type="InterPro" id="IPR033900">
    <property type="entry name" value="Gram_neg_porin_domain"/>
</dbReference>
<dbReference type="GO" id="GO:0046930">
    <property type="term" value="C:pore complex"/>
    <property type="evidence" value="ECO:0007669"/>
    <property type="project" value="UniProtKB-KW"/>
</dbReference>
<evidence type="ECO:0000256" key="5">
    <source>
        <dbReference type="ARBA" id="ARBA00022692"/>
    </source>
</evidence>
<keyword evidence="14" id="KW-1185">Reference proteome</keyword>
<dbReference type="OrthoDB" id="8679056at2"/>
<evidence type="ECO:0000256" key="4">
    <source>
        <dbReference type="ARBA" id="ARBA00022452"/>
    </source>
</evidence>
<keyword evidence="9" id="KW-0472">Membrane</keyword>
<dbReference type="PANTHER" id="PTHR34501:SF9">
    <property type="entry name" value="MAJOR OUTER MEMBRANE PROTEIN P.IA"/>
    <property type="match status" value="1"/>
</dbReference>
<evidence type="ECO:0000256" key="9">
    <source>
        <dbReference type="ARBA" id="ARBA00023136"/>
    </source>
</evidence>
<dbReference type="Proteomes" id="UP000292445">
    <property type="component" value="Unassembled WGS sequence"/>
</dbReference>
<evidence type="ECO:0000256" key="1">
    <source>
        <dbReference type="ARBA" id="ARBA00004571"/>
    </source>
</evidence>
<keyword evidence="5" id="KW-0812">Transmembrane</keyword>
<dbReference type="GO" id="GO:0009279">
    <property type="term" value="C:cell outer membrane"/>
    <property type="evidence" value="ECO:0007669"/>
    <property type="project" value="UniProtKB-SubCell"/>
</dbReference>
<dbReference type="GO" id="GO:0015288">
    <property type="term" value="F:porin activity"/>
    <property type="evidence" value="ECO:0007669"/>
    <property type="project" value="UniProtKB-KW"/>
</dbReference>
<accession>A0A4Q7NI21</accession>
<keyword evidence="4" id="KW-1134">Transmembrane beta strand</keyword>
<organism evidence="13 14">
    <name type="scientific">Pigmentiphaga kullae</name>
    <dbReference type="NCBI Taxonomy" id="151784"/>
    <lineage>
        <taxon>Bacteria</taxon>
        <taxon>Pseudomonadati</taxon>
        <taxon>Pseudomonadota</taxon>
        <taxon>Betaproteobacteria</taxon>
        <taxon>Burkholderiales</taxon>
        <taxon>Alcaligenaceae</taxon>
        <taxon>Pigmentiphaga</taxon>
    </lineage>
</organism>
<comment type="subunit">
    <text evidence="2">Homotrimer.</text>
</comment>
<dbReference type="Gene3D" id="2.40.160.10">
    <property type="entry name" value="Porin"/>
    <property type="match status" value="1"/>
</dbReference>
<dbReference type="Pfam" id="PF13609">
    <property type="entry name" value="Porin_4"/>
    <property type="match status" value="1"/>
</dbReference>
<reference evidence="13 14" key="1">
    <citation type="submission" date="2019-02" db="EMBL/GenBank/DDBJ databases">
        <title>Genomic Encyclopedia of Type Strains, Phase IV (KMG-IV): sequencing the most valuable type-strain genomes for metagenomic binning, comparative biology and taxonomic classification.</title>
        <authorList>
            <person name="Goeker M."/>
        </authorList>
    </citation>
    <scope>NUCLEOTIDE SEQUENCE [LARGE SCALE GENOMIC DNA]</scope>
    <source>
        <strain evidence="13 14">K24</strain>
    </source>
</reference>
<name>A0A4Q7NI21_9BURK</name>
<evidence type="ECO:0000256" key="3">
    <source>
        <dbReference type="ARBA" id="ARBA00022448"/>
    </source>
</evidence>
<evidence type="ECO:0000256" key="10">
    <source>
        <dbReference type="ARBA" id="ARBA00023237"/>
    </source>
</evidence>
<protein>
    <submittedName>
        <fullName evidence="13">Putative porin</fullName>
    </submittedName>
</protein>
<dbReference type="SUPFAM" id="SSF56935">
    <property type="entry name" value="Porins"/>
    <property type="match status" value="1"/>
</dbReference>
<evidence type="ECO:0000256" key="7">
    <source>
        <dbReference type="ARBA" id="ARBA00023065"/>
    </source>
</evidence>
<keyword evidence="8" id="KW-0626">Porin</keyword>
<dbReference type="EMBL" id="SGXC01000001">
    <property type="protein sequence ID" value="RZS84644.1"/>
    <property type="molecule type" value="Genomic_DNA"/>
</dbReference>
<dbReference type="RefSeq" id="WP_130355986.1">
    <property type="nucleotide sequence ID" value="NZ_SGXC01000001.1"/>
</dbReference>
<evidence type="ECO:0000256" key="8">
    <source>
        <dbReference type="ARBA" id="ARBA00023114"/>
    </source>
</evidence>
<dbReference type="GO" id="GO:0006811">
    <property type="term" value="P:monoatomic ion transport"/>
    <property type="evidence" value="ECO:0007669"/>
    <property type="project" value="UniProtKB-KW"/>
</dbReference>
<dbReference type="InterPro" id="IPR023614">
    <property type="entry name" value="Porin_dom_sf"/>
</dbReference>
<keyword evidence="7" id="KW-0406">Ion transport</keyword>
<evidence type="ECO:0000313" key="14">
    <source>
        <dbReference type="Proteomes" id="UP000292445"/>
    </source>
</evidence>
<comment type="caution">
    <text evidence="13">The sequence shown here is derived from an EMBL/GenBank/DDBJ whole genome shotgun (WGS) entry which is preliminary data.</text>
</comment>